<evidence type="ECO:0000313" key="7">
    <source>
        <dbReference type="Proteomes" id="UP001597510"/>
    </source>
</evidence>
<proteinExistence type="predicted"/>
<evidence type="ECO:0000313" key="6">
    <source>
        <dbReference type="EMBL" id="MFD2522264.1"/>
    </source>
</evidence>
<evidence type="ECO:0000256" key="2">
    <source>
        <dbReference type="ARBA" id="ARBA00022777"/>
    </source>
</evidence>
<dbReference type="RefSeq" id="WP_340234371.1">
    <property type="nucleotide sequence ID" value="NZ_JBBEWC010000002.1"/>
</dbReference>
<gene>
    <name evidence="6" type="ORF">ACFSR2_15315</name>
</gene>
<evidence type="ECO:0000256" key="4">
    <source>
        <dbReference type="SAM" id="Phobius"/>
    </source>
</evidence>
<feature type="transmembrane region" description="Helical" evidence="4">
    <location>
        <begin position="12"/>
        <end position="34"/>
    </location>
</feature>
<dbReference type="Pfam" id="PF07730">
    <property type="entry name" value="HisKA_3"/>
    <property type="match status" value="1"/>
</dbReference>
<protein>
    <submittedName>
        <fullName evidence="6">Sensor histidine kinase</fullName>
    </submittedName>
</protein>
<evidence type="ECO:0000256" key="1">
    <source>
        <dbReference type="ARBA" id="ARBA00022679"/>
    </source>
</evidence>
<comment type="caution">
    <text evidence="6">The sequence shown here is derived from an EMBL/GenBank/DDBJ whole genome shotgun (WGS) entry which is preliminary data.</text>
</comment>
<keyword evidence="3" id="KW-0902">Two-component regulatory system</keyword>
<reference evidence="7" key="1">
    <citation type="journal article" date="2019" name="Int. J. Syst. Evol. Microbiol.">
        <title>The Global Catalogue of Microorganisms (GCM) 10K type strain sequencing project: providing services to taxonomists for standard genome sequencing and annotation.</title>
        <authorList>
            <consortium name="The Broad Institute Genomics Platform"/>
            <consortium name="The Broad Institute Genome Sequencing Center for Infectious Disease"/>
            <person name="Wu L."/>
            <person name="Ma J."/>
        </authorList>
    </citation>
    <scope>NUCLEOTIDE SEQUENCE [LARGE SCALE GENOMIC DNA]</scope>
    <source>
        <strain evidence="7">KCTC 52344</strain>
    </source>
</reference>
<dbReference type="InterPro" id="IPR050482">
    <property type="entry name" value="Sensor_HK_TwoCompSys"/>
</dbReference>
<dbReference type="EMBL" id="JBHULC010000018">
    <property type="protein sequence ID" value="MFD2522264.1"/>
    <property type="molecule type" value="Genomic_DNA"/>
</dbReference>
<dbReference type="PANTHER" id="PTHR24421">
    <property type="entry name" value="NITRATE/NITRITE SENSOR PROTEIN NARX-RELATED"/>
    <property type="match status" value="1"/>
</dbReference>
<sequence>MIMRGNEEVIFTFIIITFILIVLVAFILSFAVIFERNRQKHRQEKAILKTQYEKEILQSQIEMQNSTLKYIGQELHDNIGQLLSVAKINMGVMEESIEQRNLEEFSFNFHQANDLISEIISEVRGLTKSLDDSFVQEFGLAESIAHELQRIQKTKRFITDLIIHGEKYILGYEREIILFRIVQEILNNTLKHSGAKKISIALKYYIDKFVLVVSDNGRGFNYESTIDRDLSEAGAGLRNINRRAALIHFDCELITQKDAGTKFTLTTTRISSEKQ</sequence>
<dbReference type="Proteomes" id="UP001597510">
    <property type="component" value="Unassembled WGS sequence"/>
</dbReference>
<dbReference type="CDD" id="cd16917">
    <property type="entry name" value="HATPase_UhpB-NarQ-NarX-like"/>
    <property type="match status" value="1"/>
</dbReference>
<keyword evidence="4" id="KW-0812">Transmembrane</keyword>
<organism evidence="6 7">
    <name type="scientific">Emticicia soli</name>
    <dbReference type="NCBI Taxonomy" id="2027878"/>
    <lineage>
        <taxon>Bacteria</taxon>
        <taxon>Pseudomonadati</taxon>
        <taxon>Bacteroidota</taxon>
        <taxon>Cytophagia</taxon>
        <taxon>Cytophagales</taxon>
        <taxon>Leadbetterellaceae</taxon>
        <taxon>Emticicia</taxon>
    </lineage>
</organism>
<evidence type="ECO:0000256" key="3">
    <source>
        <dbReference type="ARBA" id="ARBA00023012"/>
    </source>
</evidence>
<keyword evidence="4" id="KW-1133">Transmembrane helix</keyword>
<dbReference type="Pfam" id="PF02518">
    <property type="entry name" value="HATPase_c"/>
    <property type="match status" value="1"/>
</dbReference>
<accession>A0ABW5J9L4</accession>
<dbReference type="Gene3D" id="1.20.5.1930">
    <property type="match status" value="1"/>
</dbReference>
<dbReference type="SMART" id="SM00387">
    <property type="entry name" value="HATPase_c"/>
    <property type="match status" value="1"/>
</dbReference>
<dbReference type="InterPro" id="IPR036890">
    <property type="entry name" value="HATPase_C_sf"/>
</dbReference>
<keyword evidence="7" id="KW-1185">Reference proteome</keyword>
<evidence type="ECO:0000259" key="5">
    <source>
        <dbReference type="SMART" id="SM00387"/>
    </source>
</evidence>
<dbReference type="SUPFAM" id="SSF55874">
    <property type="entry name" value="ATPase domain of HSP90 chaperone/DNA topoisomerase II/histidine kinase"/>
    <property type="match status" value="1"/>
</dbReference>
<dbReference type="GO" id="GO:0016301">
    <property type="term" value="F:kinase activity"/>
    <property type="evidence" value="ECO:0007669"/>
    <property type="project" value="UniProtKB-KW"/>
</dbReference>
<feature type="domain" description="Histidine kinase/HSP90-like ATPase" evidence="5">
    <location>
        <begin position="173"/>
        <end position="271"/>
    </location>
</feature>
<name>A0ABW5J9L4_9BACT</name>
<dbReference type="InterPro" id="IPR003594">
    <property type="entry name" value="HATPase_dom"/>
</dbReference>
<dbReference type="InterPro" id="IPR011712">
    <property type="entry name" value="Sig_transdc_His_kin_sub3_dim/P"/>
</dbReference>
<keyword evidence="4" id="KW-0472">Membrane</keyword>
<dbReference type="Gene3D" id="3.30.565.10">
    <property type="entry name" value="Histidine kinase-like ATPase, C-terminal domain"/>
    <property type="match status" value="1"/>
</dbReference>
<keyword evidence="1" id="KW-0808">Transferase</keyword>
<keyword evidence="2 6" id="KW-0418">Kinase</keyword>